<dbReference type="STRING" id="89524.SAMN05444370_103297"/>
<dbReference type="OrthoDB" id="7462457at2"/>
<dbReference type="EMBL" id="FNQM01000003">
    <property type="protein sequence ID" value="SEA16363.1"/>
    <property type="molecule type" value="Genomic_DNA"/>
</dbReference>
<keyword evidence="3" id="KW-1185">Reference proteome</keyword>
<evidence type="ECO:0000256" key="1">
    <source>
        <dbReference type="SAM" id="SignalP"/>
    </source>
</evidence>
<feature type="chain" id="PRO_5011776765" evidence="1">
    <location>
        <begin position="27"/>
        <end position="429"/>
    </location>
</feature>
<gene>
    <name evidence="2" type="ORF">SAMN05444370_103297</name>
</gene>
<evidence type="ECO:0000313" key="3">
    <source>
        <dbReference type="Proteomes" id="UP000198703"/>
    </source>
</evidence>
<reference evidence="2 3" key="1">
    <citation type="submission" date="2016-10" db="EMBL/GenBank/DDBJ databases">
        <authorList>
            <person name="de Groot N.N."/>
        </authorList>
    </citation>
    <scope>NUCLEOTIDE SEQUENCE [LARGE SCALE GENOMIC DNA]</scope>
    <source>
        <strain evidence="2 3">DSM 15345</strain>
    </source>
</reference>
<protein>
    <submittedName>
        <fullName evidence="2">Uncharacterized protein</fullName>
    </submittedName>
</protein>
<keyword evidence="1" id="KW-0732">Signal</keyword>
<feature type="signal peptide" evidence="1">
    <location>
        <begin position="1"/>
        <end position="26"/>
    </location>
</feature>
<name>A0A1H3YXR8_9RHOB</name>
<dbReference type="Proteomes" id="UP000198703">
    <property type="component" value="Unassembled WGS sequence"/>
</dbReference>
<dbReference type="AlphaFoldDB" id="A0A1H3YXR8"/>
<proteinExistence type="predicted"/>
<accession>A0A1H3YXR8</accession>
<dbReference type="RefSeq" id="WP_139283998.1">
    <property type="nucleotide sequence ID" value="NZ_FNQM01000003.1"/>
</dbReference>
<sequence length="429" mass="45217">MDQSRFSPCLAALAATVVAMATPVAAADLFTITVTVPQGEGESTGSTAFGNIDDIVTIIENGDFAAINPDYTQESLMESISNIRGLDAIVAYRDEGPTLTFEIPSIGVSETFSEATRGESERALEDFLRDNEEGLLTQILQALAEQSPVDPVAGNPNSLQSKMVESDFAIASGIGNGTSFANVSRTGSGETGEAADEAGSAPNLIGLGARFGSFSAGGFQSNVVDLPIGYVIPLADPRWAVNISAPLTYVETEGTDTYAASVGVGLRVPVLDNWFVTPALRFGGTGSEELGAASLLYSGSITSSFQLDAFGLGFRLGNSVAYLQTIPVEFQDSDIDYDLQNVVTRNGLGVSGGIGSELYGEPLTWEASFVNTLYFGDSLFVENANEISFTIGTEASQNGLVWDSFRLGVSYIFTDADYDGFRLSFGAQF</sequence>
<evidence type="ECO:0000313" key="2">
    <source>
        <dbReference type="EMBL" id="SEA16363.1"/>
    </source>
</evidence>
<organism evidence="2 3">
    <name type="scientific">Rubrimonas cliftonensis</name>
    <dbReference type="NCBI Taxonomy" id="89524"/>
    <lineage>
        <taxon>Bacteria</taxon>
        <taxon>Pseudomonadati</taxon>
        <taxon>Pseudomonadota</taxon>
        <taxon>Alphaproteobacteria</taxon>
        <taxon>Rhodobacterales</taxon>
        <taxon>Paracoccaceae</taxon>
        <taxon>Rubrimonas</taxon>
    </lineage>
</organism>